<proteinExistence type="predicted"/>
<dbReference type="EMBL" id="HBEQ01010631">
    <property type="protein sequence ID" value="CAD8521129.1"/>
    <property type="molecule type" value="Transcribed_RNA"/>
</dbReference>
<dbReference type="PANTHER" id="PTHR28663:SF1">
    <property type="entry name" value="CILIA- AND FLAGELLA- ASSOCIATED PROTEIN 210"/>
    <property type="match status" value="1"/>
</dbReference>
<feature type="coiled-coil region" evidence="2">
    <location>
        <begin position="198"/>
        <end position="384"/>
    </location>
</feature>
<dbReference type="PANTHER" id="PTHR28663">
    <property type="entry name" value="COILED-COIL DOMAIN-CONTAINING PROTEIN 173"/>
    <property type="match status" value="1"/>
</dbReference>
<organism evidence="4">
    <name type="scientific">Micromonas pusilla</name>
    <name type="common">Picoplanktonic green alga</name>
    <name type="synonym">Chromulina pusilla</name>
    <dbReference type="NCBI Taxonomy" id="38833"/>
    <lineage>
        <taxon>Eukaryota</taxon>
        <taxon>Viridiplantae</taxon>
        <taxon>Chlorophyta</taxon>
        <taxon>Mamiellophyceae</taxon>
        <taxon>Mamiellales</taxon>
        <taxon>Mamiellaceae</taxon>
        <taxon>Micromonas</taxon>
    </lineage>
</organism>
<feature type="domain" description="Trichohyalin-plectin-homology" evidence="3">
    <location>
        <begin position="97"/>
        <end position="437"/>
    </location>
</feature>
<evidence type="ECO:0000313" key="4">
    <source>
        <dbReference type="EMBL" id="CAD8521129.1"/>
    </source>
</evidence>
<accession>A0A7S0IGG1</accession>
<gene>
    <name evidence="4" type="ORF">MCOM1403_LOCUS8559</name>
</gene>
<evidence type="ECO:0000259" key="3">
    <source>
        <dbReference type="Pfam" id="PF13868"/>
    </source>
</evidence>
<evidence type="ECO:0000256" key="2">
    <source>
        <dbReference type="SAM" id="Coils"/>
    </source>
</evidence>
<name>A0A7S0IGG1_MICPS</name>
<protein>
    <recommendedName>
        <fullName evidence="3">Trichohyalin-plectin-homology domain-containing protein</fullName>
    </recommendedName>
</protein>
<dbReference type="InterPro" id="IPR043597">
    <property type="entry name" value="TPH_dom"/>
</dbReference>
<evidence type="ECO:0000256" key="1">
    <source>
        <dbReference type="ARBA" id="ARBA00023054"/>
    </source>
</evidence>
<sequence length="461" mass="53985">MGPVILSSEELARMRRQAEERRAVVLTNTEKDMLKELSEARKGTWNNTLEAQRKQREAAKAQRLEEEEEAKCVLDREEASIRATQRQAQIMRANKMLYDQTDRVKSFNSSLLLSDVLQERDLQIDLKKRVEEVRDRHEAALVKEQEKAWEVADHAEAAKASERKQAAMQQRDAQLLQIEQFKEHILAEMREDRRDGELIRRRAAEEEEEERLRELRRREEAMRGAMETAKANAALKEYKAGEAAAEAAMDRKIEQFARAKERMDAARRVHAEAKNREKAAVRDAMVARMEADLIARQKKAVEAEDNAAERAEAEREAAEALKAAERLEDLRVIELSRQQQLAIKAAEREREREREELFVRQWAQRNEQLQREEEEKKLETFARNKRLQQAHVRQIARKIKKATAERELDLRASLAATRRLEEEDELFDHYARVCMDEWESRGKSLRPMMVELGKFDPNRVT</sequence>
<feature type="coiled-coil region" evidence="2">
    <location>
        <begin position="49"/>
        <end position="94"/>
    </location>
</feature>
<dbReference type="InterPro" id="IPR039986">
    <property type="entry name" value="CFAP210"/>
</dbReference>
<dbReference type="AlphaFoldDB" id="A0A7S0IGG1"/>
<reference evidence="4" key="1">
    <citation type="submission" date="2021-01" db="EMBL/GenBank/DDBJ databases">
        <authorList>
            <person name="Corre E."/>
            <person name="Pelletier E."/>
            <person name="Niang G."/>
            <person name="Scheremetjew M."/>
            <person name="Finn R."/>
            <person name="Kale V."/>
            <person name="Holt S."/>
            <person name="Cochrane G."/>
            <person name="Meng A."/>
            <person name="Brown T."/>
            <person name="Cohen L."/>
        </authorList>
    </citation>
    <scope>NUCLEOTIDE SEQUENCE</scope>
    <source>
        <strain evidence="4">CCMP1723</strain>
    </source>
</reference>
<dbReference type="Pfam" id="PF13868">
    <property type="entry name" value="TPH"/>
    <property type="match status" value="1"/>
</dbReference>
<keyword evidence="1 2" id="KW-0175">Coiled coil</keyword>